<gene>
    <name evidence="6" type="ORF">PTTG_02235</name>
</gene>
<dbReference type="GO" id="GO:0005634">
    <property type="term" value="C:nucleus"/>
    <property type="evidence" value="ECO:0007669"/>
    <property type="project" value="UniProtKB-SubCell"/>
</dbReference>
<dbReference type="InterPro" id="IPR001138">
    <property type="entry name" value="Zn2Cys6_DnaBD"/>
</dbReference>
<organism evidence="6">
    <name type="scientific">Puccinia triticina (isolate 1-1 / race 1 (BBBD))</name>
    <name type="common">Brown leaf rust fungus</name>
    <dbReference type="NCBI Taxonomy" id="630390"/>
    <lineage>
        <taxon>Eukaryota</taxon>
        <taxon>Fungi</taxon>
        <taxon>Dikarya</taxon>
        <taxon>Basidiomycota</taxon>
        <taxon>Pucciniomycotina</taxon>
        <taxon>Pucciniomycetes</taxon>
        <taxon>Pucciniales</taxon>
        <taxon>Pucciniaceae</taxon>
        <taxon>Puccinia</taxon>
    </lineage>
</organism>
<dbReference type="CDD" id="cd00067">
    <property type="entry name" value="GAL4"/>
    <property type="match status" value="1"/>
</dbReference>
<feature type="compositionally biased region" description="Basic residues" evidence="4">
    <location>
        <begin position="10"/>
        <end position="21"/>
    </location>
</feature>
<dbReference type="SMART" id="SM00906">
    <property type="entry name" value="Fungal_trans"/>
    <property type="match status" value="1"/>
</dbReference>
<reference evidence="6" key="1">
    <citation type="submission" date="2009-11" db="EMBL/GenBank/DDBJ databases">
        <authorList>
            <consortium name="The Broad Institute Genome Sequencing Platform"/>
            <person name="Ward D."/>
            <person name="Feldgarden M."/>
            <person name="Earl A."/>
            <person name="Young S.K."/>
            <person name="Zeng Q."/>
            <person name="Koehrsen M."/>
            <person name="Alvarado L."/>
            <person name="Berlin A."/>
            <person name="Bochicchio J."/>
            <person name="Borenstein D."/>
            <person name="Chapman S.B."/>
            <person name="Chen Z."/>
            <person name="Engels R."/>
            <person name="Freedman E."/>
            <person name="Gellesch M."/>
            <person name="Goldberg J."/>
            <person name="Griggs A."/>
            <person name="Gujja S."/>
            <person name="Heilman E."/>
            <person name="Heiman D."/>
            <person name="Hepburn T."/>
            <person name="Howarth C."/>
            <person name="Jen D."/>
            <person name="Larson L."/>
            <person name="Lewis B."/>
            <person name="Mehta T."/>
            <person name="Park D."/>
            <person name="Pearson M."/>
            <person name="Roberts A."/>
            <person name="Saif S."/>
            <person name="Shea T."/>
            <person name="Shenoy N."/>
            <person name="Sisk P."/>
            <person name="Stolte C."/>
            <person name="Sykes S."/>
            <person name="Thomson T."/>
            <person name="Walk T."/>
            <person name="White J."/>
            <person name="Yandava C."/>
            <person name="Izard J."/>
            <person name="Baranova O.V."/>
            <person name="Blanton J.M."/>
            <person name="Tanner A.C."/>
            <person name="Dewhirst F.E."/>
            <person name="Haas B."/>
            <person name="Nusbaum C."/>
            <person name="Birren B."/>
        </authorList>
    </citation>
    <scope>NUCLEOTIDE SEQUENCE [LARGE SCALE GENOMIC DNA]</scope>
    <source>
        <strain evidence="6">1-1 BBBD Race 1</strain>
    </source>
</reference>
<feature type="compositionally biased region" description="Low complexity" evidence="4">
    <location>
        <begin position="926"/>
        <end position="951"/>
    </location>
</feature>
<dbReference type="CDD" id="cd12148">
    <property type="entry name" value="fungal_TF_MHR"/>
    <property type="match status" value="1"/>
</dbReference>
<feature type="compositionally biased region" description="Polar residues" evidence="4">
    <location>
        <begin position="980"/>
        <end position="991"/>
    </location>
</feature>
<feature type="compositionally biased region" description="Basic and acidic residues" evidence="4">
    <location>
        <begin position="1011"/>
        <end position="1020"/>
    </location>
</feature>
<feature type="region of interest" description="Disordered" evidence="4">
    <location>
        <begin position="152"/>
        <end position="248"/>
    </location>
</feature>
<name>A0A180GI58_PUCT1</name>
<comment type="subcellular location">
    <subcellularLocation>
        <location evidence="1">Nucleus</location>
    </subcellularLocation>
</comment>
<keyword evidence="3" id="KW-0539">Nucleus</keyword>
<feature type="compositionally biased region" description="Polar residues" evidence="4">
    <location>
        <begin position="1037"/>
        <end position="1047"/>
    </location>
</feature>
<dbReference type="EnsemblFungi" id="PTTG_02235-t43_2">
    <property type="protein sequence ID" value="PTTG_02235-t43_2-p1"/>
    <property type="gene ID" value="PTTG_02235"/>
</dbReference>
<feature type="region of interest" description="Disordered" evidence="4">
    <location>
        <begin position="923"/>
        <end position="1056"/>
    </location>
</feature>
<dbReference type="SUPFAM" id="SSF57701">
    <property type="entry name" value="Zn2/Cys6 DNA-binding domain"/>
    <property type="match status" value="1"/>
</dbReference>
<keyword evidence="2" id="KW-0479">Metal-binding</keyword>
<proteinExistence type="predicted"/>
<dbReference type="Proteomes" id="UP000005240">
    <property type="component" value="Unassembled WGS sequence"/>
</dbReference>
<dbReference type="GO" id="GO:0006351">
    <property type="term" value="P:DNA-templated transcription"/>
    <property type="evidence" value="ECO:0007669"/>
    <property type="project" value="InterPro"/>
</dbReference>
<feature type="region of interest" description="Disordered" evidence="4">
    <location>
        <begin position="684"/>
        <end position="703"/>
    </location>
</feature>
<dbReference type="EMBL" id="ADAS02000065">
    <property type="protein sequence ID" value="OAV92370.1"/>
    <property type="molecule type" value="Genomic_DNA"/>
</dbReference>
<dbReference type="GO" id="GO:0000981">
    <property type="term" value="F:DNA-binding transcription factor activity, RNA polymerase II-specific"/>
    <property type="evidence" value="ECO:0007669"/>
    <property type="project" value="InterPro"/>
</dbReference>
<evidence type="ECO:0000256" key="1">
    <source>
        <dbReference type="ARBA" id="ARBA00004123"/>
    </source>
</evidence>
<dbReference type="Gene3D" id="4.10.240.10">
    <property type="entry name" value="Zn(2)-C6 fungal-type DNA-binding domain"/>
    <property type="match status" value="1"/>
</dbReference>
<evidence type="ECO:0000259" key="5">
    <source>
        <dbReference type="PROSITE" id="PS50048"/>
    </source>
</evidence>
<dbReference type="AlphaFoldDB" id="A0A180GI58"/>
<dbReference type="PROSITE" id="PS50048">
    <property type="entry name" value="ZN2_CY6_FUNGAL_2"/>
    <property type="match status" value="1"/>
</dbReference>
<feature type="region of interest" description="Disordered" evidence="4">
    <location>
        <begin position="1"/>
        <end position="78"/>
    </location>
</feature>
<dbReference type="InterPro" id="IPR036864">
    <property type="entry name" value="Zn2-C6_fun-type_DNA-bd_sf"/>
</dbReference>
<evidence type="ECO:0000313" key="6">
    <source>
        <dbReference type="EMBL" id="OAV92370.1"/>
    </source>
</evidence>
<dbReference type="GO" id="GO:0008270">
    <property type="term" value="F:zinc ion binding"/>
    <property type="evidence" value="ECO:0007669"/>
    <property type="project" value="InterPro"/>
</dbReference>
<feature type="compositionally biased region" description="Basic residues" evidence="4">
    <location>
        <begin position="152"/>
        <end position="161"/>
    </location>
</feature>
<evidence type="ECO:0000256" key="3">
    <source>
        <dbReference type="ARBA" id="ARBA00023242"/>
    </source>
</evidence>
<dbReference type="OrthoDB" id="2498368at2759"/>
<reference evidence="6" key="2">
    <citation type="submission" date="2016-05" db="EMBL/GenBank/DDBJ databases">
        <title>Comparative analysis highlights variable genome content of wheat rusts and divergence of the mating loci.</title>
        <authorList>
            <person name="Cuomo C.A."/>
            <person name="Bakkeren G."/>
            <person name="Szabo L."/>
            <person name="Khalil H."/>
            <person name="Joly D."/>
            <person name="Goldberg J."/>
            <person name="Young S."/>
            <person name="Zeng Q."/>
            <person name="Fellers J."/>
        </authorList>
    </citation>
    <scope>NUCLEOTIDE SEQUENCE [LARGE SCALE GENOMIC DNA]</scope>
    <source>
        <strain evidence="6">1-1 BBBD Race 1</strain>
    </source>
</reference>
<accession>A0A180GI58</accession>
<feature type="compositionally biased region" description="Polar residues" evidence="4">
    <location>
        <begin position="685"/>
        <end position="703"/>
    </location>
</feature>
<dbReference type="VEuPathDB" id="FungiDB:PTTG_02235"/>
<evidence type="ECO:0000256" key="4">
    <source>
        <dbReference type="SAM" id="MobiDB-lite"/>
    </source>
</evidence>
<evidence type="ECO:0000256" key="2">
    <source>
        <dbReference type="ARBA" id="ARBA00022723"/>
    </source>
</evidence>
<reference evidence="7" key="4">
    <citation type="submission" date="2025-05" db="UniProtKB">
        <authorList>
            <consortium name="EnsemblFungi"/>
        </authorList>
    </citation>
    <scope>IDENTIFICATION</scope>
    <source>
        <strain evidence="7">isolate 1-1 / race 1 (BBBD)</strain>
    </source>
</reference>
<evidence type="ECO:0000313" key="7">
    <source>
        <dbReference type="EnsemblFungi" id="PTTG_02235-t43_2-p1"/>
    </source>
</evidence>
<evidence type="ECO:0000313" key="8">
    <source>
        <dbReference type="Proteomes" id="UP000005240"/>
    </source>
</evidence>
<dbReference type="Pfam" id="PF04082">
    <property type="entry name" value="Fungal_trans"/>
    <property type="match status" value="1"/>
</dbReference>
<feature type="compositionally biased region" description="Polar residues" evidence="4">
    <location>
        <begin position="167"/>
        <end position="194"/>
    </location>
</feature>
<feature type="domain" description="Zn(2)-C6 fungal-type" evidence="5">
    <location>
        <begin position="83"/>
        <end position="114"/>
    </location>
</feature>
<dbReference type="GO" id="GO:0003677">
    <property type="term" value="F:DNA binding"/>
    <property type="evidence" value="ECO:0007669"/>
    <property type="project" value="InterPro"/>
</dbReference>
<dbReference type="InterPro" id="IPR007219">
    <property type="entry name" value="XnlR_reg_dom"/>
</dbReference>
<sequence length="1151" mass="128284">MDQADSLPEHHHHHHHHHHHSQSQPQEQPYQQQQQPLHSPQSFSLSSSQPAMSPSGQTTSTLASFTPHPDDHRRRKRNRTMQSCLPCHTNKRKCNRGRPCERCTSLGITGNCVYETEDPSVIKKIDLKDPACEIARLRDRIAELEGVVRILKGRPHPKQQRHPNGSIGAQSSLNSPTLGPSSPTFSRSHSQSLGAWSIQDDGNHPMLDLFQSSSSHRNRDNDSSEPVSPSFGGLNYSHTRPTRSSSFRTDLGSLVEDLKENQRLENIPYLRQSSCPPGMKCYGEDQNVIEDDEDGRKMFLGHAAGGSLLRKLQGLTSPELKPHTLDSDTSPPRNEMITAKVAYMGLFGGKIGKRWAFETPGSVTSSSDMRNVLLDALPSTACAQQLLEAFLQDVDCFYHAWHTPTIIDLYQGFFSSSRSEQERLPFSKLSVILSILTATSDLASHIIDAPPMMVGEAKEDYQKRLKTWRFSFSNKLASCTVHSLKLASYLGHPSIECIQAQLLLVLYMVNNDRCTDAWCFIGGVIKQAQCLGLHIDPSKLNPHMPVLEQELRRRVWWSVQTWDVFLGIAFGWPAGVTLSDSDLPSDRTEDSLMGQALATPPSLPPQGVTELTFHVFNWETCLYARNMMDRIFGQASWGWCKTSEPPKGPKYEHVVELDTTIKTWYNRVPAAMRFEPDPIEEYSATKPSGSFQQTTSQVFQPSSTGVGIDDIRRREPMLAKQALLLSISQNTILLLLHRPFLSLSLENSAGATGHQMSEEQCVRSSQVIIEAQRLLVELFPATRRMWYGWYLTFHAAMTCAWISLLRTPTHPMSGLSRKCITLGIETFELAIKTPESLPENYLRACSQLRAIRNYSNRKLNPPKAITYSTHVFGPTSSISPLAYSLAPRAMSTLARNIDKYPNFVEPSARLNFGNEQDMIVFDDPASSSHSLTSKASSYPKESSSHHSSLSNSDDKASCLDEPSSDPQLHAPVHHPPFRFDSNNQQTFTRFTRSAEVGSQDHNNDFSVGSDPLHRSSDSSTKHRSHLAHPGSMHPLDSYSTIGHLTQPQLPPIHGFSSPASGSGIGFCSGTASSTAPPLYAAQYAMNSLQYQDVNVNMNVPLSMLVMHHVNSAEEHGESHHPNEHYSYDSVGQIREENPANNLLFGSYLGEN</sequence>
<dbReference type="Pfam" id="PF00172">
    <property type="entry name" value="Zn_clus"/>
    <property type="match status" value="1"/>
</dbReference>
<protein>
    <submittedName>
        <fullName evidence="7">Zn(2)-C6 fungal-type domain-containing protein</fullName>
    </submittedName>
</protein>
<dbReference type="PROSITE" id="PS00463">
    <property type="entry name" value="ZN2_CY6_FUNGAL_1"/>
    <property type="match status" value="1"/>
</dbReference>
<keyword evidence="8" id="KW-1185">Reference proteome</keyword>
<dbReference type="PANTHER" id="PTHR31001:SF81">
    <property type="entry name" value="ZN(II)2CYS6 TRANSCRIPTION FACTOR"/>
    <property type="match status" value="1"/>
</dbReference>
<feature type="compositionally biased region" description="Low complexity" evidence="4">
    <location>
        <begin position="22"/>
        <end position="55"/>
    </location>
</feature>
<reference evidence="7 8" key="3">
    <citation type="journal article" date="2017" name="G3 (Bethesda)">
        <title>Comparative analysis highlights variable genome content of wheat rusts and divergence of the mating loci.</title>
        <authorList>
            <person name="Cuomo C.A."/>
            <person name="Bakkeren G."/>
            <person name="Khalil H.B."/>
            <person name="Panwar V."/>
            <person name="Joly D."/>
            <person name="Linning R."/>
            <person name="Sakthikumar S."/>
            <person name="Song X."/>
            <person name="Adiconis X."/>
            <person name="Fan L."/>
            <person name="Goldberg J.M."/>
            <person name="Levin J.Z."/>
            <person name="Young S."/>
            <person name="Zeng Q."/>
            <person name="Anikster Y."/>
            <person name="Bruce M."/>
            <person name="Wang M."/>
            <person name="Yin C."/>
            <person name="McCallum B."/>
            <person name="Szabo L.J."/>
            <person name="Hulbert S."/>
            <person name="Chen X."/>
            <person name="Fellers J.P."/>
        </authorList>
    </citation>
    <scope>NUCLEOTIDE SEQUENCE</scope>
    <source>
        <strain evidence="8">Isolate 1-1 / race 1 (BBBD)</strain>
        <strain evidence="7">isolate 1-1 / race 1 (BBBD)</strain>
    </source>
</reference>
<dbReference type="PANTHER" id="PTHR31001">
    <property type="entry name" value="UNCHARACTERIZED TRANSCRIPTIONAL REGULATORY PROTEIN"/>
    <property type="match status" value="1"/>
</dbReference>
<dbReference type="InterPro" id="IPR050613">
    <property type="entry name" value="Sec_Metabolite_Reg"/>
</dbReference>
<dbReference type="SMART" id="SM00066">
    <property type="entry name" value="GAL4"/>
    <property type="match status" value="1"/>
</dbReference>
<feature type="compositionally biased region" description="Polar residues" evidence="4">
    <location>
        <begin position="236"/>
        <end position="248"/>
    </location>
</feature>